<comment type="caution">
    <text evidence="2">The sequence shown here is derived from an EMBL/GenBank/DDBJ whole genome shotgun (WGS) entry which is preliminary data.</text>
</comment>
<dbReference type="PANTHER" id="PTHR30115:SF11">
    <property type="entry name" value="NITROGEN REGULATORY PROTEIN P-II HOMOLOG"/>
    <property type="match status" value="1"/>
</dbReference>
<dbReference type="InterPro" id="IPR017918">
    <property type="entry name" value="N-reg_PII_CS"/>
</dbReference>
<gene>
    <name evidence="2" type="ORF">WN50_22290</name>
</gene>
<dbReference type="PATRIC" id="fig|1637645.4.peg.5429"/>
<dbReference type="PROSITE" id="PS51343">
    <property type="entry name" value="PII_GLNB_DOM"/>
    <property type="match status" value="1"/>
</dbReference>
<reference evidence="2 3" key="1">
    <citation type="submission" date="2015-06" db="EMBL/GenBank/DDBJ databases">
        <title>Draft genome assembly of filamentous brackish cyanobacterium Limnoraphis robusta strain CS-951.</title>
        <authorList>
            <person name="Willis A."/>
            <person name="Parks M."/>
            <person name="Burford M.A."/>
        </authorList>
    </citation>
    <scope>NUCLEOTIDE SEQUENCE [LARGE SCALE GENOMIC DNA]</scope>
    <source>
        <strain evidence="2 3">CS-951</strain>
    </source>
</reference>
<evidence type="ECO:0000256" key="1">
    <source>
        <dbReference type="RuleBase" id="RU003936"/>
    </source>
</evidence>
<dbReference type="RefSeq" id="WP_046280795.1">
    <property type="nucleotide sequence ID" value="NZ_LATL02000273.1"/>
</dbReference>
<dbReference type="GO" id="GO:0030234">
    <property type="term" value="F:enzyme regulator activity"/>
    <property type="evidence" value="ECO:0007669"/>
    <property type="project" value="InterPro"/>
</dbReference>
<evidence type="ECO:0000313" key="2">
    <source>
        <dbReference type="EMBL" id="KKD35995.1"/>
    </source>
</evidence>
<name>A0A0F5YCM5_9CYAN</name>
<sequence length="112" mass="12353">MKKIEALIRPVQFDQVAAALVDAGVVGMNVTNVRGYGRQKGQTESYRGVKHVIEFHAKVKIEIVVEDEACEFVVEKLIAAAQTGQIGDGKIFIRSVEEIIRIRTGETDLEAL</sequence>
<dbReference type="InterPro" id="IPR002187">
    <property type="entry name" value="N-reg_PII"/>
</dbReference>
<dbReference type="Gene3D" id="3.30.70.120">
    <property type="match status" value="1"/>
</dbReference>
<dbReference type="PANTHER" id="PTHR30115">
    <property type="entry name" value="NITROGEN REGULATORY PROTEIN P-II"/>
    <property type="match status" value="1"/>
</dbReference>
<organism evidence="2 3">
    <name type="scientific">Limnoraphis robusta CS-951</name>
    <dbReference type="NCBI Taxonomy" id="1637645"/>
    <lineage>
        <taxon>Bacteria</taxon>
        <taxon>Bacillati</taxon>
        <taxon>Cyanobacteriota</taxon>
        <taxon>Cyanophyceae</taxon>
        <taxon>Oscillatoriophycideae</taxon>
        <taxon>Oscillatoriales</taxon>
        <taxon>Sirenicapillariaceae</taxon>
        <taxon>Limnoraphis</taxon>
    </lineage>
</organism>
<evidence type="ECO:0000313" key="3">
    <source>
        <dbReference type="Proteomes" id="UP000033607"/>
    </source>
</evidence>
<dbReference type="InterPro" id="IPR011322">
    <property type="entry name" value="N-reg_PII-like_a/b"/>
</dbReference>
<accession>A0A0F5YCM5</accession>
<dbReference type="EMBL" id="LATL02000273">
    <property type="protein sequence ID" value="KKD35995.1"/>
    <property type="molecule type" value="Genomic_DNA"/>
</dbReference>
<proteinExistence type="inferred from homology"/>
<dbReference type="Pfam" id="PF00543">
    <property type="entry name" value="P-II"/>
    <property type="match status" value="1"/>
</dbReference>
<dbReference type="GO" id="GO:0005524">
    <property type="term" value="F:ATP binding"/>
    <property type="evidence" value="ECO:0007669"/>
    <property type="project" value="TreeGrafter"/>
</dbReference>
<dbReference type="InterPro" id="IPR015867">
    <property type="entry name" value="N-reg_PII/ATP_PRibTrfase_C"/>
</dbReference>
<dbReference type="SMART" id="SM00938">
    <property type="entry name" value="P-II"/>
    <property type="match status" value="1"/>
</dbReference>
<comment type="similarity">
    <text evidence="1">Belongs to the P(II) protein family.</text>
</comment>
<dbReference type="SUPFAM" id="SSF54913">
    <property type="entry name" value="GlnB-like"/>
    <property type="match status" value="1"/>
</dbReference>
<dbReference type="Proteomes" id="UP000033607">
    <property type="component" value="Unassembled WGS sequence"/>
</dbReference>
<dbReference type="OrthoDB" id="9802729at2"/>
<protein>
    <submittedName>
        <fullName evidence="2">Nitrogen regulatory protein P-II</fullName>
    </submittedName>
</protein>
<dbReference type="PROSITE" id="PS00638">
    <property type="entry name" value="PII_GLNB_CTER"/>
    <property type="match status" value="1"/>
</dbReference>
<dbReference type="PRINTS" id="PR00340">
    <property type="entry name" value="PIIGLNB"/>
</dbReference>
<dbReference type="AlphaFoldDB" id="A0A0F5YCM5"/>
<dbReference type="GO" id="GO:0005829">
    <property type="term" value="C:cytosol"/>
    <property type="evidence" value="ECO:0007669"/>
    <property type="project" value="TreeGrafter"/>
</dbReference>
<dbReference type="GO" id="GO:0006808">
    <property type="term" value="P:regulation of nitrogen utilization"/>
    <property type="evidence" value="ECO:0007669"/>
    <property type="project" value="InterPro"/>
</dbReference>